<organism evidence="2 3">
    <name type="scientific">Tripterygium wilfordii</name>
    <name type="common">Thunder God vine</name>
    <dbReference type="NCBI Taxonomy" id="458696"/>
    <lineage>
        <taxon>Eukaryota</taxon>
        <taxon>Viridiplantae</taxon>
        <taxon>Streptophyta</taxon>
        <taxon>Embryophyta</taxon>
        <taxon>Tracheophyta</taxon>
        <taxon>Spermatophyta</taxon>
        <taxon>Magnoliopsida</taxon>
        <taxon>eudicotyledons</taxon>
        <taxon>Gunneridae</taxon>
        <taxon>Pentapetalae</taxon>
        <taxon>rosids</taxon>
        <taxon>fabids</taxon>
        <taxon>Celastrales</taxon>
        <taxon>Celastraceae</taxon>
        <taxon>Tripterygium</taxon>
    </lineage>
</organism>
<comment type="caution">
    <text evidence="2">The sequence shown here is derived from an EMBL/GenBank/DDBJ whole genome shotgun (WGS) entry which is preliminary data.</text>
</comment>
<feature type="transmembrane region" description="Helical" evidence="1">
    <location>
        <begin position="188"/>
        <end position="207"/>
    </location>
</feature>
<feature type="transmembrane region" description="Helical" evidence="1">
    <location>
        <begin position="56"/>
        <end position="73"/>
    </location>
</feature>
<reference evidence="2 3" key="1">
    <citation type="journal article" date="2020" name="Nat. Commun.">
        <title>Genome of Tripterygium wilfordii and identification of cytochrome P450 involved in triptolide biosynthesis.</title>
        <authorList>
            <person name="Tu L."/>
            <person name="Su P."/>
            <person name="Zhang Z."/>
            <person name="Gao L."/>
            <person name="Wang J."/>
            <person name="Hu T."/>
            <person name="Zhou J."/>
            <person name="Zhang Y."/>
            <person name="Zhao Y."/>
            <person name="Liu Y."/>
            <person name="Song Y."/>
            <person name="Tong Y."/>
            <person name="Lu Y."/>
            <person name="Yang J."/>
            <person name="Xu C."/>
            <person name="Jia M."/>
            <person name="Peters R.J."/>
            <person name="Huang L."/>
            <person name="Gao W."/>
        </authorList>
    </citation>
    <scope>NUCLEOTIDE SEQUENCE [LARGE SCALE GENOMIC DNA]</scope>
    <source>
        <strain evidence="3">cv. XIE 37</strain>
        <tissue evidence="2">Leaf</tissue>
    </source>
</reference>
<keyword evidence="3" id="KW-1185">Reference proteome</keyword>
<dbReference type="Proteomes" id="UP000593562">
    <property type="component" value="Unassembled WGS sequence"/>
</dbReference>
<feature type="transmembrane region" description="Helical" evidence="1">
    <location>
        <begin position="228"/>
        <end position="252"/>
    </location>
</feature>
<feature type="transmembrane region" description="Helical" evidence="1">
    <location>
        <begin position="101"/>
        <end position="124"/>
    </location>
</feature>
<accession>A0A7J7CC30</accession>
<evidence type="ECO:0000313" key="2">
    <source>
        <dbReference type="EMBL" id="KAF5731286.1"/>
    </source>
</evidence>
<dbReference type="AlphaFoldDB" id="A0A7J7CC30"/>
<evidence type="ECO:0000256" key="1">
    <source>
        <dbReference type="SAM" id="Phobius"/>
    </source>
</evidence>
<dbReference type="InParanoid" id="A0A7J7CC30"/>
<gene>
    <name evidence="2" type="ORF">HS088_TW19G00893</name>
</gene>
<keyword evidence="1" id="KW-1133">Transmembrane helix</keyword>
<sequence>MFSVDPPLPFACDLISLSFIAGILLLCFLSLAYIFHLRLKSRFSRHLQSFNSLWTVRYLLVSFITLWALNELFRLPSFRFQYLYPFLPSPTLDQRTQICKIHVVLSLGVFEPGFLISLLFLVNVSVNKEKPRGSRAVLFVLSTCLPTVFLQTFFTFFSGWELQLLPEIFQRSSMVYRSRMGDETVLCTYPLAGTVVFGAFVVVYGMWFSTSCFRLVSLVINKALRVRIYVLAITVMVALPLQTVLLGLSVLWTPDQAVYDGVVLVIFLSTLICAAVGQGFLVIRPITDSLVAGGFCPWLIADEHSGPQSENGCRQQLVVVVDVVQEMEERN</sequence>
<evidence type="ECO:0000313" key="3">
    <source>
        <dbReference type="Proteomes" id="UP000593562"/>
    </source>
</evidence>
<dbReference type="PANTHER" id="PTHR34116">
    <property type="entry name" value="PLASMINOGEN ACTIVATOR INHIBITOR"/>
    <property type="match status" value="1"/>
</dbReference>
<dbReference type="EMBL" id="JAAARO010000019">
    <property type="protein sequence ID" value="KAF5731286.1"/>
    <property type="molecule type" value="Genomic_DNA"/>
</dbReference>
<dbReference type="PANTHER" id="PTHR34116:SF9">
    <property type="entry name" value="OS08G0346600 PROTEIN"/>
    <property type="match status" value="1"/>
</dbReference>
<feature type="transmembrane region" description="Helical" evidence="1">
    <location>
        <begin position="14"/>
        <end position="35"/>
    </location>
</feature>
<feature type="transmembrane region" description="Helical" evidence="1">
    <location>
        <begin position="258"/>
        <end position="283"/>
    </location>
</feature>
<proteinExistence type="predicted"/>
<keyword evidence="1" id="KW-0812">Transmembrane</keyword>
<protein>
    <submittedName>
        <fullName evidence="2">Uncharacterized protein</fullName>
    </submittedName>
</protein>
<name>A0A7J7CC30_TRIWF</name>
<feature type="transmembrane region" description="Helical" evidence="1">
    <location>
        <begin position="136"/>
        <end position="157"/>
    </location>
</feature>
<keyword evidence="1" id="KW-0472">Membrane</keyword>